<name>A0A7K1TFJ2_9BACT</name>
<dbReference type="Proteomes" id="UP000441336">
    <property type="component" value="Unassembled WGS sequence"/>
</dbReference>
<evidence type="ECO:0000313" key="1">
    <source>
        <dbReference type="EMBL" id="MVN76921.1"/>
    </source>
</evidence>
<dbReference type="RefSeq" id="WP_157565291.1">
    <property type="nucleotide sequence ID" value="NZ_WQKZ01000002.1"/>
</dbReference>
<dbReference type="AlphaFoldDB" id="A0A7K1TFJ2"/>
<comment type="caution">
    <text evidence="1">The sequence shown here is derived from an EMBL/GenBank/DDBJ whole genome shotgun (WGS) entry which is preliminary data.</text>
</comment>
<evidence type="ECO:0000313" key="2">
    <source>
        <dbReference type="Proteomes" id="UP000441336"/>
    </source>
</evidence>
<sequence>MCECKKKNQIAAVKYIEENFGGTLRVSSLAASLVNEAALKVDNVLVAVGFDEYEVWVMPIKKDGSVGNSKKRRIPFIHSFCPHCGEKVA</sequence>
<organism evidence="1 2">
    <name type="scientific">Hymenobacter ginkgonis</name>
    <dbReference type="NCBI Taxonomy" id="2682976"/>
    <lineage>
        <taxon>Bacteria</taxon>
        <taxon>Pseudomonadati</taxon>
        <taxon>Bacteroidota</taxon>
        <taxon>Cytophagia</taxon>
        <taxon>Cytophagales</taxon>
        <taxon>Hymenobacteraceae</taxon>
        <taxon>Hymenobacter</taxon>
    </lineage>
</organism>
<dbReference type="EMBL" id="WQKZ01000002">
    <property type="protein sequence ID" value="MVN76921.1"/>
    <property type="molecule type" value="Genomic_DNA"/>
</dbReference>
<keyword evidence="2" id="KW-1185">Reference proteome</keyword>
<accession>A0A7K1TFJ2</accession>
<protein>
    <submittedName>
        <fullName evidence="1">Uncharacterized protein</fullName>
    </submittedName>
</protein>
<reference evidence="1 2" key="1">
    <citation type="submission" date="2019-12" db="EMBL/GenBank/DDBJ databases">
        <title>Hymenobacter sp. HMF4947 Genome sequencing and assembly.</title>
        <authorList>
            <person name="Kang H."/>
            <person name="Cha I."/>
            <person name="Kim H."/>
            <person name="Joh K."/>
        </authorList>
    </citation>
    <scope>NUCLEOTIDE SEQUENCE [LARGE SCALE GENOMIC DNA]</scope>
    <source>
        <strain evidence="1 2">HMF4947</strain>
    </source>
</reference>
<proteinExistence type="predicted"/>
<gene>
    <name evidence="1" type="ORF">GO988_11355</name>
</gene>